<dbReference type="InterPro" id="IPR012337">
    <property type="entry name" value="RNaseH-like_sf"/>
</dbReference>
<dbReference type="Pfam" id="PF13456">
    <property type="entry name" value="RVT_3"/>
    <property type="match status" value="1"/>
</dbReference>
<dbReference type="InterPro" id="IPR044730">
    <property type="entry name" value="RNase_H-like_dom_plant"/>
</dbReference>
<evidence type="ECO:0000313" key="3">
    <source>
        <dbReference type="Proteomes" id="UP000436088"/>
    </source>
</evidence>
<evidence type="ECO:0000259" key="1">
    <source>
        <dbReference type="Pfam" id="PF13456"/>
    </source>
</evidence>
<gene>
    <name evidence="2" type="ORF">F3Y22_tig00110482pilonHSYRG00239</name>
</gene>
<dbReference type="Gene3D" id="3.30.420.10">
    <property type="entry name" value="Ribonuclease H-like superfamily/Ribonuclease H"/>
    <property type="match status" value="1"/>
</dbReference>
<dbReference type="EMBL" id="VEPZ02001007">
    <property type="protein sequence ID" value="KAE8702522.1"/>
    <property type="molecule type" value="Genomic_DNA"/>
</dbReference>
<evidence type="ECO:0000313" key="2">
    <source>
        <dbReference type="EMBL" id="KAE8702522.1"/>
    </source>
</evidence>
<dbReference type="AlphaFoldDB" id="A0A6A3AI85"/>
<accession>A0A6A3AI85</accession>
<feature type="domain" description="RNase H type-1" evidence="1">
    <location>
        <begin position="150"/>
        <end position="229"/>
    </location>
</feature>
<name>A0A6A3AI85_HIBSY</name>
<dbReference type="SUPFAM" id="SSF53098">
    <property type="entry name" value="Ribonuclease H-like"/>
    <property type="match status" value="1"/>
</dbReference>
<reference evidence="2" key="1">
    <citation type="submission" date="2019-09" db="EMBL/GenBank/DDBJ databases">
        <title>Draft genome information of white flower Hibiscus syriacus.</title>
        <authorList>
            <person name="Kim Y.-M."/>
        </authorList>
    </citation>
    <scope>NUCLEOTIDE SEQUENCE [LARGE SCALE GENOMIC DNA]</scope>
    <source>
        <strain evidence="2">YM2019G1</strain>
    </source>
</reference>
<dbReference type="CDD" id="cd06222">
    <property type="entry name" value="RNase_H_like"/>
    <property type="match status" value="1"/>
</dbReference>
<organism evidence="2 3">
    <name type="scientific">Hibiscus syriacus</name>
    <name type="common">Rose of Sharon</name>
    <dbReference type="NCBI Taxonomy" id="106335"/>
    <lineage>
        <taxon>Eukaryota</taxon>
        <taxon>Viridiplantae</taxon>
        <taxon>Streptophyta</taxon>
        <taxon>Embryophyta</taxon>
        <taxon>Tracheophyta</taxon>
        <taxon>Spermatophyta</taxon>
        <taxon>Magnoliopsida</taxon>
        <taxon>eudicotyledons</taxon>
        <taxon>Gunneridae</taxon>
        <taxon>Pentapetalae</taxon>
        <taxon>rosids</taxon>
        <taxon>malvids</taxon>
        <taxon>Malvales</taxon>
        <taxon>Malvaceae</taxon>
        <taxon>Malvoideae</taxon>
        <taxon>Hibiscus</taxon>
    </lineage>
</organism>
<comment type="caution">
    <text evidence="2">The sequence shown here is derived from an EMBL/GenBank/DDBJ whole genome shotgun (WGS) entry which is preliminary data.</text>
</comment>
<protein>
    <recommendedName>
        <fullName evidence="1">RNase H type-1 domain-containing protein</fullName>
    </recommendedName>
</protein>
<dbReference type="PANTHER" id="PTHR47723">
    <property type="entry name" value="OS05G0353850 PROTEIN"/>
    <property type="match status" value="1"/>
</dbReference>
<sequence>MKIVAFGNGTLLIFSTLTLLTVRLLSTYKTPLTRVGKMLGRCQFHNESGFSYGCLSKVVSSPIWKGMPVGFSHFPHPYSIVLHASSLGLDLVKLNAQSQVLSFAIDDTLRCSISWATHVEAYCQSPATQAFRQPTMHIWRPPVYVQTCLNVDASIDTISGLGTVSEVLRTKEGVWLQSFHKFIGISSPPIAELWGILTGLHFSWNFGIEAMQIQSDSYQAIKLVLDHNAGHTTLTVVRAIHSMYARRWYT</sequence>
<dbReference type="GO" id="GO:0003676">
    <property type="term" value="F:nucleic acid binding"/>
    <property type="evidence" value="ECO:0007669"/>
    <property type="project" value="InterPro"/>
</dbReference>
<proteinExistence type="predicted"/>
<dbReference type="InterPro" id="IPR053151">
    <property type="entry name" value="RNase_H-like"/>
</dbReference>
<dbReference type="Proteomes" id="UP000436088">
    <property type="component" value="Unassembled WGS sequence"/>
</dbReference>
<dbReference type="PANTHER" id="PTHR47723:SF19">
    <property type="entry name" value="POLYNUCLEOTIDYL TRANSFERASE, RIBONUCLEASE H-LIKE SUPERFAMILY PROTEIN"/>
    <property type="match status" value="1"/>
</dbReference>
<dbReference type="InterPro" id="IPR036397">
    <property type="entry name" value="RNaseH_sf"/>
</dbReference>
<dbReference type="InterPro" id="IPR002156">
    <property type="entry name" value="RNaseH_domain"/>
</dbReference>
<dbReference type="GO" id="GO:0004523">
    <property type="term" value="F:RNA-DNA hybrid ribonuclease activity"/>
    <property type="evidence" value="ECO:0007669"/>
    <property type="project" value="InterPro"/>
</dbReference>
<keyword evidence="3" id="KW-1185">Reference proteome</keyword>